<evidence type="ECO:0000313" key="2">
    <source>
        <dbReference type="Proteomes" id="UP001350748"/>
    </source>
</evidence>
<keyword evidence="2" id="KW-1185">Reference proteome</keyword>
<dbReference type="RefSeq" id="WP_332082695.1">
    <property type="nucleotide sequence ID" value="NZ_JAZHYN010000051.1"/>
</dbReference>
<accession>A0ABU7XJV1</accession>
<dbReference type="Proteomes" id="UP001350748">
    <property type="component" value="Unassembled WGS sequence"/>
</dbReference>
<dbReference type="EMBL" id="JAZHYN010000051">
    <property type="protein sequence ID" value="MEF3367650.1"/>
    <property type="molecule type" value="Genomic_DNA"/>
</dbReference>
<comment type="caution">
    <text evidence="1">The sequence shown here is derived from an EMBL/GenBank/DDBJ whole genome shotgun (WGS) entry which is preliminary data.</text>
</comment>
<name>A0ABU7XJV1_9HYPH</name>
<evidence type="ECO:0000313" key="1">
    <source>
        <dbReference type="EMBL" id="MEF3367650.1"/>
    </source>
</evidence>
<reference evidence="1 2" key="1">
    <citation type="submission" date="2024-02" db="EMBL/GenBank/DDBJ databases">
        <authorList>
            <person name="Grouzdev D."/>
        </authorList>
    </citation>
    <scope>NUCLEOTIDE SEQUENCE [LARGE SCALE GENOMIC DNA]</scope>
    <source>
        <strain evidence="1 2">9N</strain>
    </source>
</reference>
<gene>
    <name evidence="1" type="ORF">V3H18_14010</name>
</gene>
<proteinExistence type="predicted"/>
<organism evidence="1 2">
    <name type="scientific">Methylocystis borbori</name>
    <dbReference type="NCBI Taxonomy" id="3118750"/>
    <lineage>
        <taxon>Bacteria</taxon>
        <taxon>Pseudomonadati</taxon>
        <taxon>Pseudomonadota</taxon>
        <taxon>Alphaproteobacteria</taxon>
        <taxon>Hyphomicrobiales</taxon>
        <taxon>Methylocystaceae</taxon>
        <taxon>Methylocystis</taxon>
    </lineage>
</organism>
<protein>
    <submittedName>
        <fullName evidence="1">Uncharacterized protein</fullName>
    </submittedName>
</protein>
<sequence length="137" mass="15398">MATNAGRLSFRGWALVAAAALLALFAPFWARMAFFATPSLPALLKDLPESKSEEDQQLFQKRLKARYHVGSTEVDDLIDELRADGFTVNEDRDEATFDQPAGVWDKCRRSANIHWSRGEGDELAKINGGYYLHCPEH</sequence>